<dbReference type="InterPro" id="IPR005303">
    <property type="entry name" value="MOCOS_middle"/>
</dbReference>
<dbReference type="InterPro" id="IPR011037">
    <property type="entry name" value="Pyrv_Knase-like_insert_dom_sf"/>
</dbReference>
<dbReference type="SUPFAM" id="SSF50800">
    <property type="entry name" value="PK beta-barrel domain-like"/>
    <property type="match status" value="1"/>
</dbReference>
<accession>A0A2R8BXU2</accession>
<dbReference type="Gene3D" id="2.40.33.20">
    <property type="entry name" value="PK beta-barrel domain-like"/>
    <property type="match status" value="1"/>
</dbReference>
<dbReference type="GO" id="GO:0003824">
    <property type="term" value="F:catalytic activity"/>
    <property type="evidence" value="ECO:0007669"/>
    <property type="project" value="InterPro"/>
</dbReference>
<proteinExistence type="predicted"/>
<dbReference type="Pfam" id="PF03473">
    <property type="entry name" value="MOSC"/>
    <property type="match status" value="1"/>
</dbReference>
<dbReference type="Proteomes" id="UP000244912">
    <property type="component" value="Unassembled WGS sequence"/>
</dbReference>
<dbReference type="GO" id="GO:0030151">
    <property type="term" value="F:molybdenum ion binding"/>
    <property type="evidence" value="ECO:0007669"/>
    <property type="project" value="InterPro"/>
</dbReference>
<evidence type="ECO:0000313" key="2">
    <source>
        <dbReference type="EMBL" id="SPJ24981.1"/>
    </source>
</evidence>
<dbReference type="EMBL" id="ONZF01000006">
    <property type="protein sequence ID" value="SPJ24981.1"/>
    <property type="molecule type" value="Genomic_DNA"/>
</dbReference>
<dbReference type="PROSITE" id="PS51340">
    <property type="entry name" value="MOSC"/>
    <property type="match status" value="1"/>
</dbReference>
<keyword evidence="3" id="KW-1185">Reference proteome</keyword>
<dbReference type="PANTHER" id="PTHR36930:SF1">
    <property type="entry name" value="MOSC DOMAIN-CONTAINING PROTEIN"/>
    <property type="match status" value="1"/>
</dbReference>
<dbReference type="Pfam" id="PF03476">
    <property type="entry name" value="MOSC_N"/>
    <property type="match status" value="1"/>
</dbReference>
<dbReference type="PANTHER" id="PTHR36930">
    <property type="entry name" value="METAL-SULFUR CLUSTER BIOSYNTHESIS PROTEINS YUAD-RELATED"/>
    <property type="match status" value="1"/>
</dbReference>
<organism evidence="2 3">
    <name type="scientific">Palleronia abyssalis</name>
    <dbReference type="NCBI Taxonomy" id="1501240"/>
    <lineage>
        <taxon>Bacteria</taxon>
        <taxon>Pseudomonadati</taxon>
        <taxon>Pseudomonadota</taxon>
        <taxon>Alphaproteobacteria</taxon>
        <taxon>Rhodobacterales</taxon>
        <taxon>Roseobacteraceae</taxon>
        <taxon>Palleronia</taxon>
    </lineage>
</organism>
<reference evidence="3" key="1">
    <citation type="submission" date="2018-03" db="EMBL/GenBank/DDBJ databases">
        <authorList>
            <person name="Rodrigo-Torres L."/>
            <person name="Arahal R. D."/>
            <person name="Lucena T."/>
        </authorList>
    </citation>
    <scope>NUCLEOTIDE SEQUENCE [LARGE SCALE GENOMIC DNA]</scope>
    <source>
        <strain evidence="3">CECT 8504</strain>
    </source>
</reference>
<dbReference type="GO" id="GO:0030170">
    <property type="term" value="F:pyridoxal phosphate binding"/>
    <property type="evidence" value="ECO:0007669"/>
    <property type="project" value="InterPro"/>
</dbReference>
<dbReference type="InterPro" id="IPR005302">
    <property type="entry name" value="MoCF_Sase_C"/>
</dbReference>
<name>A0A2R8BXU2_9RHOB</name>
<dbReference type="AlphaFoldDB" id="A0A2R8BXU2"/>
<dbReference type="RefSeq" id="WP_108894790.1">
    <property type="nucleotide sequence ID" value="NZ_ONZF01000006.1"/>
</dbReference>
<evidence type="ECO:0000259" key="1">
    <source>
        <dbReference type="PROSITE" id="PS51340"/>
    </source>
</evidence>
<feature type="domain" description="MOSC" evidence="1">
    <location>
        <begin position="76"/>
        <end position="244"/>
    </location>
</feature>
<dbReference type="OrthoDB" id="581532at2"/>
<evidence type="ECO:0000313" key="3">
    <source>
        <dbReference type="Proteomes" id="UP000244912"/>
    </source>
</evidence>
<gene>
    <name evidence="2" type="ORF">PAA8504_02824</name>
</gene>
<sequence length="245" mass="26357">MKVTALWRHPIKGIGRERLDSVALTAGRPLPSDRAWAVRHDGAAEGEGWQPRGNFVVVASGPGLAAVEAESDGDTVTLRHPELPTARFTLPKDGHSVLDWVRPIWPEARPAPADMVRAPETIGMADNGHASLSILTEASLSALSDAAGQSLDPGRFRGNVLLSGSEPWAEFDWIGKRLRLGDAVLEVFDRIERCRATEANPETGTRDVNTLALLRDTFGHRDFGVYARVIEGGSVATGDAARLEG</sequence>
<dbReference type="InterPro" id="IPR052716">
    <property type="entry name" value="MOSC_domain"/>
</dbReference>
<protein>
    <recommendedName>
        <fullName evidence="1">MOSC domain-containing protein</fullName>
    </recommendedName>
</protein>